<proteinExistence type="predicted"/>
<name>A0A0E9V629_ANGAN</name>
<reference evidence="1" key="2">
    <citation type="journal article" date="2015" name="Fish Shellfish Immunol.">
        <title>Early steps in the European eel (Anguilla anguilla)-Vibrio vulnificus interaction in the gills: Role of the RtxA13 toxin.</title>
        <authorList>
            <person name="Callol A."/>
            <person name="Pajuelo D."/>
            <person name="Ebbesson L."/>
            <person name="Teles M."/>
            <person name="MacKenzie S."/>
            <person name="Amaro C."/>
        </authorList>
    </citation>
    <scope>NUCLEOTIDE SEQUENCE</scope>
</reference>
<accession>A0A0E9V629</accession>
<dbReference type="AlphaFoldDB" id="A0A0E9V629"/>
<sequence>MVGLLIFISHLCALFTRNWHDFFYILE</sequence>
<evidence type="ECO:0000313" key="1">
    <source>
        <dbReference type="EMBL" id="JAH72713.1"/>
    </source>
</evidence>
<dbReference type="EMBL" id="GBXM01035864">
    <property type="protein sequence ID" value="JAH72713.1"/>
    <property type="molecule type" value="Transcribed_RNA"/>
</dbReference>
<reference evidence="1" key="1">
    <citation type="submission" date="2014-11" db="EMBL/GenBank/DDBJ databases">
        <authorList>
            <person name="Amaro Gonzalez C."/>
        </authorList>
    </citation>
    <scope>NUCLEOTIDE SEQUENCE</scope>
</reference>
<protein>
    <submittedName>
        <fullName evidence="1">Uncharacterized protein</fullName>
    </submittedName>
</protein>
<organism evidence="1">
    <name type="scientific">Anguilla anguilla</name>
    <name type="common">European freshwater eel</name>
    <name type="synonym">Muraena anguilla</name>
    <dbReference type="NCBI Taxonomy" id="7936"/>
    <lineage>
        <taxon>Eukaryota</taxon>
        <taxon>Metazoa</taxon>
        <taxon>Chordata</taxon>
        <taxon>Craniata</taxon>
        <taxon>Vertebrata</taxon>
        <taxon>Euteleostomi</taxon>
        <taxon>Actinopterygii</taxon>
        <taxon>Neopterygii</taxon>
        <taxon>Teleostei</taxon>
        <taxon>Anguilliformes</taxon>
        <taxon>Anguillidae</taxon>
        <taxon>Anguilla</taxon>
    </lineage>
</organism>